<feature type="transmembrane region" description="Helical" evidence="2">
    <location>
        <begin position="69"/>
        <end position="92"/>
    </location>
</feature>
<evidence type="ECO:0000256" key="2">
    <source>
        <dbReference type="SAM" id="Phobius"/>
    </source>
</evidence>
<keyword evidence="4" id="KW-1185">Reference proteome</keyword>
<feature type="transmembrane region" description="Helical" evidence="2">
    <location>
        <begin position="104"/>
        <end position="126"/>
    </location>
</feature>
<evidence type="ECO:0000313" key="4">
    <source>
        <dbReference type="Proteomes" id="UP000309133"/>
    </source>
</evidence>
<protein>
    <submittedName>
        <fullName evidence="3">Uncharacterized protein</fullName>
    </submittedName>
</protein>
<feature type="region of interest" description="Disordered" evidence="1">
    <location>
        <begin position="1"/>
        <end position="23"/>
    </location>
</feature>
<reference evidence="3 4" key="1">
    <citation type="submission" date="2019-04" db="EMBL/GenBank/DDBJ databases">
        <authorList>
            <person name="Jiang L."/>
        </authorList>
    </citation>
    <scope>NUCLEOTIDE SEQUENCE [LARGE SCALE GENOMIC DNA]</scope>
    <source>
        <strain evidence="3 4">YIM 131853</strain>
    </source>
</reference>
<evidence type="ECO:0000313" key="3">
    <source>
        <dbReference type="EMBL" id="THG30992.1"/>
    </source>
</evidence>
<keyword evidence="2" id="KW-0472">Membrane</keyword>
<keyword evidence="2" id="KW-1133">Transmembrane helix</keyword>
<accession>A0A4S4FMA3</accession>
<proteinExistence type="predicted"/>
<dbReference type="EMBL" id="SSSM01000004">
    <property type="protein sequence ID" value="THG30992.1"/>
    <property type="molecule type" value="Genomic_DNA"/>
</dbReference>
<comment type="caution">
    <text evidence="3">The sequence shown here is derived from an EMBL/GenBank/DDBJ whole genome shotgun (WGS) entry which is preliminary data.</text>
</comment>
<keyword evidence="2" id="KW-0812">Transmembrane</keyword>
<dbReference type="RefSeq" id="WP_136427401.1">
    <property type="nucleotide sequence ID" value="NZ_SSSM01000004.1"/>
</dbReference>
<feature type="transmembrane region" description="Helical" evidence="2">
    <location>
        <begin position="35"/>
        <end position="63"/>
    </location>
</feature>
<dbReference type="Proteomes" id="UP000309133">
    <property type="component" value="Unassembled WGS sequence"/>
</dbReference>
<gene>
    <name evidence="3" type="ORF">E6C64_10325</name>
</gene>
<dbReference type="AlphaFoldDB" id="A0A4S4FMA3"/>
<dbReference type="OrthoDB" id="5120825at2"/>
<organism evidence="3 4">
    <name type="scientific">Naasia lichenicola</name>
    <dbReference type="NCBI Taxonomy" id="2565933"/>
    <lineage>
        <taxon>Bacteria</taxon>
        <taxon>Bacillati</taxon>
        <taxon>Actinomycetota</taxon>
        <taxon>Actinomycetes</taxon>
        <taxon>Micrococcales</taxon>
        <taxon>Microbacteriaceae</taxon>
        <taxon>Naasia</taxon>
    </lineage>
</organism>
<evidence type="ECO:0000256" key="1">
    <source>
        <dbReference type="SAM" id="MobiDB-lite"/>
    </source>
</evidence>
<name>A0A4S4FMA3_9MICO</name>
<sequence length="130" mass="13737">MDDSTPHPAIDSAVHPGVRRPDPGRTRTRLELQAALGLLAGVIAMATICGAIIVSGWFAGVLWDPAERFFWAGAAAGGLMVASFAAAAFPGGDDDERAIFRIRLFVRIGLLLLVVAPTLCIGAMVADFYR</sequence>